<dbReference type="GO" id="GO:0045944">
    <property type="term" value="P:positive regulation of transcription by RNA polymerase II"/>
    <property type="evidence" value="ECO:0007669"/>
    <property type="project" value="TreeGrafter"/>
</dbReference>
<feature type="compositionally biased region" description="Low complexity" evidence="7">
    <location>
        <begin position="413"/>
        <end position="425"/>
    </location>
</feature>
<feature type="compositionally biased region" description="Low complexity" evidence="7">
    <location>
        <begin position="196"/>
        <end position="205"/>
    </location>
</feature>
<dbReference type="Gene3D" id="4.10.280.10">
    <property type="entry name" value="Helix-loop-helix DNA-binding domain"/>
    <property type="match status" value="1"/>
</dbReference>
<dbReference type="InterPro" id="IPR036638">
    <property type="entry name" value="HLH_DNA-bd_sf"/>
</dbReference>
<feature type="region of interest" description="Disordered" evidence="7">
    <location>
        <begin position="25"/>
        <end position="89"/>
    </location>
</feature>
<dbReference type="GeneID" id="19319054"/>
<feature type="compositionally biased region" description="Polar residues" evidence="7">
    <location>
        <begin position="359"/>
        <end position="382"/>
    </location>
</feature>
<keyword evidence="6" id="KW-0175">Coiled coil</keyword>
<dbReference type="SUPFAM" id="SSF47459">
    <property type="entry name" value="HLH, helix-loop-helix DNA-binding domain"/>
    <property type="match status" value="1"/>
</dbReference>
<protein>
    <recommendedName>
        <fullName evidence="8">BHLH domain-containing protein</fullName>
    </recommendedName>
</protein>
<accession>A0A061HA02</accession>
<evidence type="ECO:0000256" key="7">
    <source>
        <dbReference type="SAM" id="MobiDB-lite"/>
    </source>
</evidence>
<sequence length="455" mass="47327">MAAPYFQMPLNFNADALALPSDQLHLGLQSSPPSSNSYIGSPANVGNLSHPSSMAGAQPQPQSQPPRTVSGGGSGGGNRKGTSAERRATHNAIERARRESLNGRFLQLAASLPAIADVRRPSKSLIVNKSLDFVHTSLSHEALYRKRLDSLRSENEALREQLNEFRKQAGLDPLPAPVVDELPLPLSEMGDKKRSGSLSGNAAGAGDLGEYDDDDGLNAGSSEGEASRTSPVVAASSNPGANGHGLPSGLTGFDHLQAAQLGQHQQHSNPMALATGLPGQGRASSTASTHSEEVGAAAQGSWNYASSSNGLGVTPSSSNFGGDFTFAATSNLLNGGGGSSSNAAGGQLSAPGFPHFAGLSQSSGSHDASTSIDPLVQPSSAPLDTYSALRGPQQTYGQYMAAFDHGHSGGQSQHPFLQHQHQQQHNLHHHNLNQQQHFFDPSPRQPTATFLTTAV</sequence>
<dbReference type="AlphaFoldDB" id="A0A061HA02"/>
<feature type="region of interest" description="Disordered" evidence="7">
    <location>
        <begin position="186"/>
        <end position="294"/>
    </location>
</feature>
<keyword evidence="3" id="KW-0010">Activator</keyword>
<feature type="compositionally biased region" description="Polar residues" evidence="7">
    <location>
        <begin position="227"/>
        <end position="240"/>
    </location>
</feature>
<evidence type="ECO:0000259" key="8">
    <source>
        <dbReference type="PROSITE" id="PS50888"/>
    </source>
</evidence>
<dbReference type="PROSITE" id="PS50888">
    <property type="entry name" value="BHLH"/>
    <property type="match status" value="1"/>
</dbReference>
<dbReference type="PANTHER" id="PTHR10328">
    <property type="entry name" value="PROTEIN MAX MYC-ASSOCIATED FACTOR X"/>
    <property type="match status" value="1"/>
</dbReference>
<dbReference type="EMBL" id="KE361639">
    <property type="protein sequence ID" value="EPQ27416.1"/>
    <property type="molecule type" value="Genomic_DNA"/>
</dbReference>
<feature type="compositionally biased region" description="Low complexity" evidence="7">
    <location>
        <begin position="255"/>
        <end position="267"/>
    </location>
</feature>
<keyword evidence="2" id="KW-0238">DNA-binding</keyword>
<dbReference type="HOGENOM" id="CLU_667637_0_0_1"/>
<evidence type="ECO:0000256" key="6">
    <source>
        <dbReference type="SAM" id="Coils"/>
    </source>
</evidence>
<feature type="compositionally biased region" description="Gly residues" evidence="7">
    <location>
        <begin position="70"/>
        <end position="79"/>
    </location>
</feature>
<gene>
    <name evidence="9" type="ORF">PFL1_04954</name>
</gene>
<evidence type="ECO:0000256" key="5">
    <source>
        <dbReference type="ARBA" id="ARBA00023242"/>
    </source>
</evidence>
<keyword evidence="1" id="KW-0805">Transcription regulation</keyword>
<dbReference type="KEGG" id="pfp:PFL1_04954"/>
<dbReference type="FunFam" id="4.10.280.10:FF:000114">
    <property type="entry name" value="N-acetyl-gamma-glutamyl-phosphate partial"/>
    <property type="match status" value="1"/>
</dbReference>
<dbReference type="RefSeq" id="XP_007880675.1">
    <property type="nucleotide sequence ID" value="XM_007882484.1"/>
</dbReference>
<keyword evidence="5" id="KW-0539">Nucleus</keyword>
<evidence type="ECO:0000313" key="10">
    <source>
        <dbReference type="Proteomes" id="UP000053664"/>
    </source>
</evidence>
<dbReference type="PANTHER" id="PTHR10328:SF3">
    <property type="entry name" value="PROTEIN MAX"/>
    <property type="match status" value="1"/>
</dbReference>
<name>A0A061HA02_9BASI</name>
<dbReference type="GO" id="GO:0046983">
    <property type="term" value="F:protein dimerization activity"/>
    <property type="evidence" value="ECO:0007669"/>
    <property type="project" value="InterPro"/>
</dbReference>
<keyword evidence="4" id="KW-0804">Transcription</keyword>
<dbReference type="OrthoDB" id="8964853at2759"/>
<feature type="region of interest" description="Disordered" evidence="7">
    <location>
        <begin position="403"/>
        <end position="427"/>
    </location>
</feature>
<evidence type="ECO:0000256" key="1">
    <source>
        <dbReference type="ARBA" id="ARBA00023015"/>
    </source>
</evidence>
<dbReference type="Proteomes" id="UP000053664">
    <property type="component" value="Unassembled WGS sequence"/>
</dbReference>
<feature type="region of interest" description="Disordered" evidence="7">
    <location>
        <begin position="355"/>
        <end position="388"/>
    </location>
</feature>
<proteinExistence type="predicted"/>
<dbReference type="eggNOG" id="KOG2483">
    <property type="taxonomic scope" value="Eukaryota"/>
</dbReference>
<feature type="domain" description="BHLH" evidence="8">
    <location>
        <begin position="85"/>
        <end position="137"/>
    </location>
</feature>
<feature type="compositionally biased region" description="Low complexity" evidence="7">
    <location>
        <begin position="30"/>
        <end position="42"/>
    </location>
</feature>
<evidence type="ECO:0000256" key="4">
    <source>
        <dbReference type="ARBA" id="ARBA00023163"/>
    </source>
</evidence>
<dbReference type="GO" id="GO:0090575">
    <property type="term" value="C:RNA polymerase II transcription regulator complex"/>
    <property type="evidence" value="ECO:0007669"/>
    <property type="project" value="TreeGrafter"/>
</dbReference>
<dbReference type="GO" id="GO:0003677">
    <property type="term" value="F:DNA binding"/>
    <property type="evidence" value="ECO:0007669"/>
    <property type="project" value="UniProtKB-KW"/>
</dbReference>
<feature type="coiled-coil region" evidence="6">
    <location>
        <begin position="141"/>
        <end position="168"/>
    </location>
</feature>
<dbReference type="InterPro" id="IPR011598">
    <property type="entry name" value="bHLH_dom"/>
</dbReference>
<evidence type="ECO:0000256" key="3">
    <source>
        <dbReference type="ARBA" id="ARBA00023159"/>
    </source>
</evidence>
<evidence type="ECO:0000256" key="2">
    <source>
        <dbReference type="ARBA" id="ARBA00023125"/>
    </source>
</evidence>
<dbReference type="SMART" id="SM00353">
    <property type="entry name" value="HLH"/>
    <property type="match status" value="1"/>
</dbReference>
<reference evidence="9 10" key="1">
    <citation type="journal article" date="2013" name="Plant Cell">
        <title>The transition from a phytopathogenic smut ancestor to an anamorphic biocontrol agent deciphered by comparative whole-genome analysis.</title>
        <authorList>
            <person name="Lefebvre F."/>
            <person name="Joly D.L."/>
            <person name="Labbe C."/>
            <person name="Teichmann B."/>
            <person name="Linning R."/>
            <person name="Belzile F."/>
            <person name="Bakkeren G."/>
            <person name="Belanger R.R."/>
        </authorList>
    </citation>
    <scope>NUCLEOTIDE SEQUENCE [LARGE SCALE GENOMIC DNA]</scope>
    <source>
        <strain evidence="9 10">PF-1</strain>
    </source>
</reference>
<dbReference type="Pfam" id="PF00010">
    <property type="entry name" value="HLH"/>
    <property type="match status" value="1"/>
</dbReference>
<organism evidence="9 10">
    <name type="scientific">Pseudozyma flocculosa PF-1</name>
    <dbReference type="NCBI Taxonomy" id="1277687"/>
    <lineage>
        <taxon>Eukaryota</taxon>
        <taxon>Fungi</taxon>
        <taxon>Dikarya</taxon>
        <taxon>Basidiomycota</taxon>
        <taxon>Ustilaginomycotina</taxon>
        <taxon>Ustilaginomycetes</taxon>
        <taxon>Ustilaginales</taxon>
        <taxon>Ustilaginaceae</taxon>
        <taxon>Pseudozyma</taxon>
    </lineage>
</organism>
<dbReference type="GO" id="GO:0003700">
    <property type="term" value="F:DNA-binding transcription factor activity"/>
    <property type="evidence" value="ECO:0007669"/>
    <property type="project" value="TreeGrafter"/>
</dbReference>
<evidence type="ECO:0000313" key="9">
    <source>
        <dbReference type="EMBL" id="EPQ27416.1"/>
    </source>
</evidence>